<dbReference type="GeneID" id="63748096"/>
<gene>
    <name evidence="2" type="ORF">ASPWEDRAFT_192028</name>
</gene>
<organism evidence="2 3">
    <name type="scientific">Aspergillus wentii DTO 134E9</name>
    <dbReference type="NCBI Taxonomy" id="1073089"/>
    <lineage>
        <taxon>Eukaryota</taxon>
        <taxon>Fungi</taxon>
        <taxon>Dikarya</taxon>
        <taxon>Ascomycota</taxon>
        <taxon>Pezizomycotina</taxon>
        <taxon>Eurotiomycetes</taxon>
        <taxon>Eurotiomycetidae</taxon>
        <taxon>Eurotiales</taxon>
        <taxon>Aspergillaceae</taxon>
        <taxon>Aspergillus</taxon>
        <taxon>Aspergillus subgen. Cremei</taxon>
    </lineage>
</organism>
<protein>
    <submittedName>
        <fullName evidence="2">Uncharacterized protein</fullName>
    </submittedName>
</protein>
<dbReference type="AlphaFoldDB" id="A0A1L9RYR8"/>
<reference evidence="3" key="1">
    <citation type="journal article" date="2017" name="Genome Biol.">
        <title>Comparative genomics reveals high biological diversity and specific adaptations in the industrially and medically important fungal genus Aspergillus.</title>
        <authorList>
            <person name="de Vries R.P."/>
            <person name="Riley R."/>
            <person name="Wiebenga A."/>
            <person name="Aguilar-Osorio G."/>
            <person name="Amillis S."/>
            <person name="Uchima C.A."/>
            <person name="Anderluh G."/>
            <person name="Asadollahi M."/>
            <person name="Askin M."/>
            <person name="Barry K."/>
            <person name="Battaglia E."/>
            <person name="Bayram O."/>
            <person name="Benocci T."/>
            <person name="Braus-Stromeyer S.A."/>
            <person name="Caldana C."/>
            <person name="Canovas D."/>
            <person name="Cerqueira G.C."/>
            <person name="Chen F."/>
            <person name="Chen W."/>
            <person name="Choi C."/>
            <person name="Clum A."/>
            <person name="Dos Santos R.A."/>
            <person name="Damasio A.R."/>
            <person name="Diallinas G."/>
            <person name="Emri T."/>
            <person name="Fekete E."/>
            <person name="Flipphi M."/>
            <person name="Freyberg S."/>
            <person name="Gallo A."/>
            <person name="Gournas C."/>
            <person name="Habgood R."/>
            <person name="Hainaut M."/>
            <person name="Harispe M.L."/>
            <person name="Henrissat B."/>
            <person name="Hilden K.S."/>
            <person name="Hope R."/>
            <person name="Hossain A."/>
            <person name="Karabika E."/>
            <person name="Karaffa L."/>
            <person name="Karanyi Z."/>
            <person name="Krasevec N."/>
            <person name="Kuo A."/>
            <person name="Kusch H."/>
            <person name="LaButti K."/>
            <person name="Lagendijk E.L."/>
            <person name="Lapidus A."/>
            <person name="Levasseur A."/>
            <person name="Lindquist E."/>
            <person name="Lipzen A."/>
            <person name="Logrieco A.F."/>
            <person name="MacCabe A."/>
            <person name="Maekelae M.R."/>
            <person name="Malavazi I."/>
            <person name="Melin P."/>
            <person name="Meyer V."/>
            <person name="Mielnichuk N."/>
            <person name="Miskei M."/>
            <person name="Molnar A.P."/>
            <person name="Mule G."/>
            <person name="Ngan C.Y."/>
            <person name="Orejas M."/>
            <person name="Orosz E."/>
            <person name="Ouedraogo J.P."/>
            <person name="Overkamp K.M."/>
            <person name="Park H.-S."/>
            <person name="Perrone G."/>
            <person name="Piumi F."/>
            <person name="Punt P.J."/>
            <person name="Ram A.F."/>
            <person name="Ramon A."/>
            <person name="Rauscher S."/>
            <person name="Record E."/>
            <person name="Riano-Pachon D.M."/>
            <person name="Robert V."/>
            <person name="Roehrig J."/>
            <person name="Ruller R."/>
            <person name="Salamov A."/>
            <person name="Salih N.S."/>
            <person name="Samson R.A."/>
            <person name="Sandor E."/>
            <person name="Sanguinetti M."/>
            <person name="Schuetze T."/>
            <person name="Sepcic K."/>
            <person name="Shelest E."/>
            <person name="Sherlock G."/>
            <person name="Sophianopoulou V."/>
            <person name="Squina F.M."/>
            <person name="Sun H."/>
            <person name="Susca A."/>
            <person name="Todd R.B."/>
            <person name="Tsang A."/>
            <person name="Unkles S.E."/>
            <person name="van de Wiele N."/>
            <person name="van Rossen-Uffink D."/>
            <person name="Oliveira J.V."/>
            <person name="Vesth T.C."/>
            <person name="Visser J."/>
            <person name="Yu J.-H."/>
            <person name="Zhou M."/>
            <person name="Andersen M.R."/>
            <person name="Archer D.B."/>
            <person name="Baker S.E."/>
            <person name="Benoit I."/>
            <person name="Brakhage A.A."/>
            <person name="Braus G.H."/>
            <person name="Fischer R."/>
            <person name="Frisvad J.C."/>
            <person name="Goldman G.H."/>
            <person name="Houbraken J."/>
            <person name="Oakley B."/>
            <person name="Pocsi I."/>
            <person name="Scazzocchio C."/>
            <person name="Seiboth B."/>
            <person name="vanKuyk P.A."/>
            <person name="Wortman J."/>
            <person name="Dyer P.S."/>
            <person name="Grigoriev I.V."/>
        </authorList>
    </citation>
    <scope>NUCLEOTIDE SEQUENCE [LARGE SCALE GENOMIC DNA]</scope>
    <source>
        <strain evidence="3">DTO 134E9</strain>
    </source>
</reference>
<evidence type="ECO:0000256" key="1">
    <source>
        <dbReference type="SAM" id="Phobius"/>
    </source>
</evidence>
<accession>A0A1L9RYR8</accession>
<name>A0A1L9RYR8_ASPWE</name>
<feature type="transmembrane region" description="Helical" evidence="1">
    <location>
        <begin position="36"/>
        <end position="53"/>
    </location>
</feature>
<keyword evidence="1" id="KW-0472">Membrane</keyword>
<dbReference type="VEuPathDB" id="FungiDB:ASPWEDRAFT_192028"/>
<sequence>MCWDRLSTVDGFPMVDRGNSLQLTALKKSSGHSMPSSSISTFFAIALLFYYLVDRFPTPTTWVPYRISNKCLQ</sequence>
<dbReference type="EMBL" id="KV878209">
    <property type="protein sequence ID" value="OJJ40091.1"/>
    <property type="molecule type" value="Genomic_DNA"/>
</dbReference>
<evidence type="ECO:0000313" key="3">
    <source>
        <dbReference type="Proteomes" id="UP000184383"/>
    </source>
</evidence>
<evidence type="ECO:0000313" key="2">
    <source>
        <dbReference type="EMBL" id="OJJ40091.1"/>
    </source>
</evidence>
<keyword evidence="3" id="KW-1185">Reference proteome</keyword>
<dbReference type="RefSeq" id="XP_040693767.1">
    <property type="nucleotide sequence ID" value="XM_040832248.1"/>
</dbReference>
<keyword evidence="1" id="KW-0812">Transmembrane</keyword>
<dbReference type="Proteomes" id="UP000184383">
    <property type="component" value="Unassembled WGS sequence"/>
</dbReference>
<keyword evidence="1" id="KW-1133">Transmembrane helix</keyword>
<proteinExistence type="predicted"/>